<name>A0A0M6WMF5_9FIRM</name>
<reference evidence="3" key="1">
    <citation type="submission" date="2015-05" db="EMBL/GenBank/DDBJ databases">
        <authorList>
            <consortium name="Pathogen Informatics"/>
        </authorList>
    </citation>
    <scope>NUCLEOTIDE SEQUENCE [LARGE SCALE GENOMIC DNA]</scope>
    <source>
        <strain evidence="3">M72</strain>
    </source>
</reference>
<feature type="domain" description="YprB ribonuclease H-like" evidence="1">
    <location>
        <begin position="26"/>
        <end position="192"/>
    </location>
</feature>
<dbReference type="EMBL" id="CVRR01000019">
    <property type="protein sequence ID" value="CRL38381.1"/>
    <property type="molecule type" value="Genomic_DNA"/>
</dbReference>
<organism evidence="2 3">
    <name type="scientific">Roseburia faecis</name>
    <dbReference type="NCBI Taxonomy" id="301302"/>
    <lineage>
        <taxon>Bacteria</taxon>
        <taxon>Bacillati</taxon>
        <taxon>Bacillota</taxon>
        <taxon>Clostridia</taxon>
        <taxon>Lachnospirales</taxon>
        <taxon>Lachnospiraceae</taxon>
        <taxon>Roseburia</taxon>
    </lineage>
</organism>
<gene>
    <name evidence="2" type="ORF">M72_06601</name>
</gene>
<evidence type="ECO:0000313" key="2">
    <source>
        <dbReference type="EMBL" id="CRL38381.1"/>
    </source>
</evidence>
<dbReference type="AlphaFoldDB" id="A0A0M6WMF5"/>
<protein>
    <submittedName>
        <fullName evidence="2">Putative elongation subunit of DNA-dependent DNA polymerase</fullName>
    </submittedName>
</protein>
<dbReference type="STRING" id="301302.ERS852420_00520"/>
<dbReference type="InterPro" id="IPR012337">
    <property type="entry name" value="RNaseH-like_sf"/>
</dbReference>
<dbReference type="OrthoDB" id="9790530at2"/>
<keyword evidence="3" id="KW-1185">Reference proteome</keyword>
<dbReference type="PANTHER" id="PTHR38462">
    <property type="entry name" value="EXONUCLEASE-LIKE PROTEIN"/>
    <property type="match status" value="1"/>
</dbReference>
<proteinExistence type="predicted"/>
<dbReference type="RefSeq" id="WP_055067877.1">
    <property type="nucleotide sequence ID" value="NZ_CP173697.1"/>
</dbReference>
<dbReference type="Pfam" id="PF13482">
    <property type="entry name" value="RNase_H_2"/>
    <property type="match status" value="1"/>
</dbReference>
<dbReference type="InterPro" id="IPR038720">
    <property type="entry name" value="YprB_RNase_H-like_dom"/>
</dbReference>
<accession>A0A0M6WMF5</accession>
<dbReference type="Proteomes" id="UP000049979">
    <property type="component" value="Unassembled WGS sequence"/>
</dbReference>
<dbReference type="GO" id="GO:0003676">
    <property type="term" value="F:nucleic acid binding"/>
    <property type="evidence" value="ECO:0007669"/>
    <property type="project" value="InterPro"/>
</dbReference>
<evidence type="ECO:0000259" key="1">
    <source>
        <dbReference type="Pfam" id="PF13482"/>
    </source>
</evidence>
<sequence>MKTFHEEIPDLCQDALTDQLFDEHSIFFDIETTGFSPAASTLYMIGCARRKSNRICIDQFFAEKPEEEAEILAAFFQMLSPYTTIITFNGVGFDIPYLKAKADHYKFPEHFRDFEYLDIFKSVSSIKFLLKLENYKQKTIESFLGLKREDEKTGEDLIHVYFTHVKHPTEETMHLLRIHNYEDVLHMIDLLSVLSYLEVLNGQYTILSHRIDHYHTYDGTEGEEWIITMQNDYPVPRQLSCKQDCFYLMIGKNRTSLRIPVYEGELHYFYSNYRDYYYLKKEDMAIHKSVASFVDKEYRENAKASNCYTRKSGKFLPQYNNVMQPEFRKEYKDKISYFEMTDDFCTSDIMLRRYIDHILKNMMGKK</sequence>
<dbReference type="Gene3D" id="3.30.420.10">
    <property type="entry name" value="Ribonuclease H-like superfamily/Ribonuclease H"/>
    <property type="match status" value="1"/>
</dbReference>
<dbReference type="PANTHER" id="PTHR38462:SF1">
    <property type="entry name" value="YPRB RIBONUCLEASE H-LIKE DOMAIN-CONTAINING PROTEIN"/>
    <property type="match status" value="1"/>
</dbReference>
<evidence type="ECO:0000313" key="3">
    <source>
        <dbReference type="Proteomes" id="UP000049979"/>
    </source>
</evidence>
<dbReference type="SUPFAM" id="SSF53098">
    <property type="entry name" value="Ribonuclease H-like"/>
    <property type="match status" value="1"/>
</dbReference>
<dbReference type="InterPro" id="IPR036397">
    <property type="entry name" value="RNaseH_sf"/>
</dbReference>